<organism evidence="1 2">
    <name type="scientific">uncultured Caudovirales phage</name>
    <dbReference type="NCBI Taxonomy" id="2100421"/>
    <lineage>
        <taxon>Viruses</taxon>
        <taxon>Duplodnaviria</taxon>
        <taxon>Heunggongvirae</taxon>
        <taxon>Uroviricota</taxon>
        <taxon>Caudoviricetes</taxon>
        <taxon>Peduoviridae</taxon>
        <taxon>Maltschvirus</taxon>
        <taxon>Maltschvirus maltsch</taxon>
    </lineage>
</organism>
<protein>
    <submittedName>
        <fullName evidence="1">Uncharacterized protein</fullName>
    </submittedName>
</protein>
<proteinExistence type="predicted"/>
<gene>
    <name evidence="1" type="ORF">UFOVP1367_40</name>
</gene>
<evidence type="ECO:0000313" key="1">
    <source>
        <dbReference type="EMBL" id="CAB4202815.1"/>
    </source>
</evidence>
<accession>A0A6J5RZQ9</accession>
<keyword evidence="2" id="KW-1185">Reference proteome</keyword>
<dbReference type="EMBL" id="LR797314">
    <property type="protein sequence ID" value="CAB4202815.1"/>
    <property type="molecule type" value="Genomic_DNA"/>
</dbReference>
<evidence type="ECO:0000313" key="2">
    <source>
        <dbReference type="Proteomes" id="UP001641549"/>
    </source>
</evidence>
<sequence length="94" mass="10761">MSTYRNYIKRRKSMDIKIEKPRGIRIDCPHCKKAVIANSRPSSTNHKSDVAQLFCSYFHCHNCGASIKATVDVTIIRKPFIQYDVFEETLAPIG</sequence>
<reference evidence="1" key="1">
    <citation type="submission" date="2020-05" db="EMBL/GenBank/DDBJ databases">
        <authorList>
            <person name="Chiriac C."/>
            <person name="Salcher M."/>
            <person name="Ghai R."/>
            <person name="Kavagutti S V."/>
        </authorList>
    </citation>
    <scope>NUCLEOTIDE SEQUENCE [LARGE SCALE GENOMIC DNA]</scope>
</reference>
<name>A0A6J5RZQ9_9CAUD</name>
<dbReference type="Proteomes" id="UP001641549">
    <property type="component" value="Chromosome UFOv-RH-23may17-C8087"/>
</dbReference>